<dbReference type="Pfam" id="PF01979">
    <property type="entry name" value="Amidohydro_1"/>
    <property type="match status" value="1"/>
</dbReference>
<dbReference type="SUPFAM" id="SSF51556">
    <property type="entry name" value="Metallo-dependent hydrolases"/>
    <property type="match status" value="1"/>
</dbReference>
<protein>
    <submittedName>
        <fullName evidence="2">Amidohydro-rel domain-containing protein</fullName>
    </submittedName>
</protein>
<dbReference type="InterPro" id="IPR006680">
    <property type="entry name" value="Amidohydro-rel"/>
</dbReference>
<feature type="domain" description="Amidohydrolase-related" evidence="1">
    <location>
        <begin position="58"/>
        <end position="285"/>
    </location>
</feature>
<comment type="caution">
    <text evidence="2">The sequence shown here is derived from an EMBL/GenBank/DDBJ whole genome shotgun (WGS) entry which is preliminary data.</text>
</comment>
<organism evidence="2 3">
    <name type="scientific">Favolaschia claudopus</name>
    <dbReference type="NCBI Taxonomy" id="2862362"/>
    <lineage>
        <taxon>Eukaryota</taxon>
        <taxon>Fungi</taxon>
        <taxon>Dikarya</taxon>
        <taxon>Basidiomycota</taxon>
        <taxon>Agaricomycotina</taxon>
        <taxon>Agaricomycetes</taxon>
        <taxon>Agaricomycetidae</taxon>
        <taxon>Agaricales</taxon>
        <taxon>Marasmiineae</taxon>
        <taxon>Mycenaceae</taxon>
        <taxon>Favolaschia</taxon>
    </lineage>
</organism>
<dbReference type="GO" id="GO:0016810">
    <property type="term" value="F:hydrolase activity, acting on carbon-nitrogen (but not peptide) bonds"/>
    <property type="evidence" value="ECO:0007669"/>
    <property type="project" value="InterPro"/>
</dbReference>
<reference evidence="2 3" key="1">
    <citation type="journal article" date="2024" name="J Genomics">
        <title>Draft genome sequencing and assembly of Favolaschia claudopus CIRM-BRFM 2984 isolated from oak limbs.</title>
        <authorList>
            <person name="Navarro D."/>
            <person name="Drula E."/>
            <person name="Chaduli D."/>
            <person name="Cazenave R."/>
            <person name="Ahrendt S."/>
            <person name="Wang J."/>
            <person name="Lipzen A."/>
            <person name="Daum C."/>
            <person name="Barry K."/>
            <person name="Grigoriev I.V."/>
            <person name="Favel A."/>
            <person name="Rosso M.N."/>
            <person name="Martin F."/>
        </authorList>
    </citation>
    <scope>NUCLEOTIDE SEQUENCE [LARGE SCALE GENOMIC DNA]</scope>
    <source>
        <strain evidence="2 3">CIRM-BRFM 2984</strain>
    </source>
</reference>
<evidence type="ECO:0000259" key="1">
    <source>
        <dbReference type="Pfam" id="PF01979"/>
    </source>
</evidence>
<evidence type="ECO:0000313" key="3">
    <source>
        <dbReference type="Proteomes" id="UP001362999"/>
    </source>
</evidence>
<dbReference type="InterPro" id="IPR032466">
    <property type="entry name" value="Metal_Hydrolase"/>
</dbReference>
<dbReference type="PANTHER" id="PTHR43135:SF3">
    <property type="entry name" value="ALPHA-D-RIBOSE 1-METHYLPHOSPHONATE 5-TRIPHOSPHATE DIPHOSPHATASE"/>
    <property type="match status" value="1"/>
</dbReference>
<proteinExistence type="predicted"/>
<dbReference type="SUPFAM" id="SSF51338">
    <property type="entry name" value="Composite domain of metallo-dependent hydrolases"/>
    <property type="match status" value="1"/>
</dbReference>
<dbReference type="AlphaFoldDB" id="A0AAW0BB09"/>
<name>A0AAW0BB09_9AGAR</name>
<dbReference type="InterPro" id="IPR011059">
    <property type="entry name" value="Metal-dep_hydrolase_composite"/>
</dbReference>
<sequence>MKMTARILAGQLFDPYLLQLVPNQLITVSHQTGLVLDVCTFKAGDELPAETIDLRHLTVVPGFVDVHVHFFLHSYSETSWVDQVTKESLAERTVRATVHARKTLMAGYTSVRDLGTEGAEDADISLRKCLSGREPLISGPRYFTANRAIVSTGSYGPKGSIHMNREGIEGVAGAEAADGTAECIRAVRKQIGAGADWIKIYADYPVRSRLTDVAPRLASRSIRTFNNDELKTLIDTAHQYDVRIAAHVKTVAVIKDLLELGIDSIEHASDLHTSADVVRTLASPSCRTVYVPTLAAYYSLAARGGGFDAWEASQASFAAVLAQGLGNVAIACGGDTGVFPHGENALEMELMERLGAPWEWVLRWGTLGGWECITGGHDGGEKPQIAIDTGAADSDDNAVPFGCIRAGWAADLVGLDGDLAADFAKTIRRVEFVMKAGAVYKQIGREVSWN</sequence>
<dbReference type="Gene3D" id="3.20.20.140">
    <property type="entry name" value="Metal-dependent hydrolases"/>
    <property type="match status" value="1"/>
</dbReference>
<dbReference type="PANTHER" id="PTHR43135">
    <property type="entry name" value="ALPHA-D-RIBOSE 1-METHYLPHOSPHONATE 5-TRIPHOSPHATE DIPHOSPHATASE"/>
    <property type="match status" value="1"/>
</dbReference>
<dbReference type="InterPro" id="IPR051781">
    <property type="entry name" value="Metallo-dep_Hydrolase"/>
</dbReference>
<dbReference type="EMBL" id="JAWWNJ010000036">
    <property type="protein sequence ID" value="KAK7023162.1"/>
    <property type="molecule type" value="Genomic_DNA"/>
</dbReference>
<accession>A0AAW0BB09</accession>
<dbReference type="Gene3D" id="2.30.40.10">
    <property type="entry name" value="Urease, subunit C, domain 1"/>
    <property type="match status" value="1"/>
</dbReference>
<gene>
    <name evidence="2" type="ORF">R3P38DRAFT_2957958</name>
</gene>
<evidence type="ECO:0000313" key="2">
    <source>
        <dbReference type="EMBL" id="KAK7023162.1"/>
    </source>
</evidence>
<dbReference type="Proteomes" id="UP001362999">
    <property type="component" value="Unassembled WGS sequence"/>
</dbReference>
<keyword evidence="3" id="KW-1185">Reference proteome</keyword>